<dbReference type="GO" id="GO:0005230">
    <property type="term" value="F:extracellular ligand-gated monoatomic ion channel activity"/>
    <property type="evidence" value="ECO:0007669"/>
    <property type="project" value="InterPro"/>
</dbReference>
<dbReference type="InterPro" id="IPR036734">
    <property type="entry name" value="Neur_chan_lig-bd_sf"/>
</dbReference>
<dbReference type="Gene3D" id="2.70.170.10">
    <property type="entry name" value="Neurotransmitter-gated ion-channel ligand-binding domain"/>
    <property type="match status" value="1"/>
</dbReference>
<keyword evidence="6" id="KW-0472">Membrane</keyword>
<dbReference type="InterPro" id="IPR036719">
    <property type="entry name" value="Neuro-gated_channel_TM_sf"/>
</dbReference>
<keyword evidence="4" id="KW-0406">Ion transport</keyword>
<evidence type="ECO:0000259" key="7">
    <source>
        <dbReference type="Pfam" id="PF02931"/>
    </source>
</evidence>
<dbReference type="AlphaFoldDB" id="A0AAN9TS69"/>
<dbReference type="GO" id="GO:0005886">
    <property type="term" value="C:plasma membrane"/>
    <property type="evidence" value="ECO:0007669"/>
    <property type="project" value="UniProtKB-SubCell"/>
</dbReference>
<name>A0AAN9TS69_9HEMI</name>
<feature type="transmembrane region" description="Helical" evidence="6">
    <location>
        <begin position="204"/>
        <end position="222"/>
    </location>
</feature>
<sequence>MHDMNRLNYSLHNARWLCNGHLNTEHRQYTTHVLIRYRWMDKRLARNVTYNIQGETLVKERLWTPHLYIVNEHDSRIMGSSSQDVLVTVMPDGTVLYSTRKDIELKKVTSKHVLRATLTPQLNRRSISTIMTSSTQSLPSIQQQVHENNIRLYPKISSKQTLPSIESICSEPVNSSITINDPNPGLLKMTPQQIACWIDKRSRLFFPIAFLFFNIFYWIYVWL</sequence>
<comment type="subcellular location">
    <subcellularLocation>
        <location evidence="1">Cell membrane</location>
    </subcellularLocation>
</comment>
<dbReference type="InterPro" id="IPR006028">
    <property type="entry name" value="GABAA/Glycine_rcpt"/>
</dbReference>
<dbReference type="Pfam" id="PF02931">
    <property type="entry name" value="Neur_chan_LBD"/>
    <property type="match status" value="1"/>
</dbReference>
<proteinExistence type="predicted"/>
<evidence type="ECO:0000313" key="9">
    <source>
        <dbReference type="Proteomes" id="UP001367676"/>
    </source>
</evidence>
<keyword evidence="2" id="KW-0813">Transport</keyword>
<feature type="domain" description="Neurotransmitter-gated ion-channel ligand-binding" evidence="7">
    <location>
        <begin position="22"/>
        <end position="102"/>
    </location>
</feature>
<dbReference type="InterPro" id="IPR006202">
    <property type="entry name" value="Neur_chan_lig-bd"/>
</dbReference>
<keyword evidence="3" id="KW-1003">Cell membrane</keyword>
<dbReference type="SUPFAM" id="SSF90112">
    <property type="entry name" value="Neurotransmitter-gated ion-channel transmembrane pore"/>
    <property type="match status" value="1"/>
</dbReference>
<keyword evidence="5" id="KW-0407">Ion channel</keyword>
<comment type="caution">
    <text evidence="8">The sequence shown here is derived from an EMBL/GenBank/DDBJ whole genome shotgun (WGS) entry which is preliminary data.</text>
</comment>
<evidence type="ECO:0000256" key="6">
    <source>
        <dbReference type="SAM" id="Phobius"/>
    </source>
</evidence>
<gene>
    <name evidence="8" type="ORF">V9T40_003880</name>
</gene>
<keyword evidence="6" id="KW-0812">Transmembrane</keyword>
<evidence type="ECO:0000256" key="2">
    <source>
        <dbReference type="ARBA" id="ARBA00022448"/>
    </source>
</evidence>
<dbReference type="Proteomes" id="UP001367676">
    <property type="component" value="Unassembled WGS sequence"/>
</dbReference>
<evidence type="ECO:0000256" key="4">
    <source>
        <dbReference type="ARBA" id="ARBA00023065"/>
    </source>
</evidence>
<dbReference type="PRINTS" id="PR00253">
    <property type="entry name" value="GABAARECEPTR"/>
</dbReference>
<dbReference type="EMBL" id="JBBCAQ010000027">
    <property type="protein sequence ID" value="KAK7586004.1"/>
    <property type="molecule type" value="Genomic_DNA"/>
</dbReference>
<protein>
    <recommendedName>
        <fullName evidence="7">Neurotransmitter-gated ion-channel ligand-binding domain-containing protein</fullName>
    </recommendedName>
</protein>
<evidence type="ECO:0000256" key="1">
    <source>
        <dbReference type="ARBA" id="ARBA00004236"/>
    </source>
</evidence>
<keyword evidence="9" id="KW-1185">Reference proteome</keyword>
<evidence type="ECO:0000256" key="5">
    <source>
        <dbReference type="ARBA" id="ARBA00023303"/>
    </source>
</evidence>
<dbReference type="SUPFAM" id="SSF63712">
    <property type="entry name" value="Nicotinic receptor ligand binding domain-like"/>
    <property type="match status" value="1"/>
</dbReference>
<reference evidence="8 9" key="1">
    <citation type="submission" date="2024-03" db="EMBL/GenBank/DDBJ databases">
        <title>Adaptation during the transition from Ophiocordyceps entomopathogen to insect associate is accompanied by gene loss and intensified selection.</title>
        <authorList>
            <person name="Ward C.M."/>
            <person name="Onetto C.A."/>
            <person name="Borneman A.R."/>
        </authorList>
    </citation>
    <scope>NUCLEOTIDE SEQUENCE [LARGE SCALE GENOMIC DNA]</scope>
    <source>
        <strain evidence="8">AWRI1</strain>
        <tissue evidence="8">Single Adult Female</tissue>
    </source>
</reference>
<keyword evidence="6" id="KW-1133">Transmembrane helix</keyword>
<accession>A0AAN9TS69</accession>
<evidence type="ECO:0000256" key="3">
    <source>
        <dbReference type="ARBA" id="ARBA00022475"/>
    </source>
</evidence>
<organism evidence="8 9">
    <name type="scientific">Parthenolecanium corni</name>
    <dbReference type="NCBI Taxonomy" id="536013"/>
    <lineage>
        <taxon>Eukaryota</taxon>
        <taxon>Metazoa</taxon>
        <taxon>Ecdysozoa</taxon>
        <taxon>Arthropoda</taxon>
        <taxon>Hexapoda</taxon>
        <taxon>Insecta</taxon>
        <taxon>Pterygota</taxon>
        <taxon>Neoptera</taxon>
        <taxon>Paraneoptera</taxon>
        <taxon>Hemiptera</taxon>
        <taxon>Sternorrhyncha</taxon>
        <taxon>Coccoidea</taxon>
        <taxon>Coccidae</taxon>
        <taxon>Parthenolecanium</taxon>
    </lineage>
</organism>
<evidence type="ECO:0000313" key="8">
    <source>
        <dbReference type="EMBL" id="KAK7586004.1"/>
    </source>
</evidence>
<dbReference type="GO" id="GO:0004888">
    <property type="term" value="F:transmembrane signaling receptor activity"/>
    <property type="evidence" value="ECO:0007669"/>
    <property type="project" value="InterPro"/>
</dbReference>